<protein>
    <submittedName>
        <fullName evidence="2">Uncharacterized protein</fullName>
    </submittedName>
</protein>
<proteinExistence type="predicted"/>
<dbReference type="EMBL" id="JARQZJ010000009">
    <property type="protein sequence ID" value="KAK9872166.1"/>
    <property type="molecule type" value="Genomic_DNA"/>
</dbReference>
<evidence type="ECO:0000313" key="3">
    <source>
        <dbReference type="Proteomes" id="UP001431783"/>
    </source>
</evidence>
<dbReference type="AlphaFoldDB" id="A0AAW1TVN7"/>
<name>A0AAW1TVN7_9CUCU</name>
<feature type="compositionally biased region" description="Polar residues" evidence="1">
    <location>
        <begin position="1"/>
        <end position="12"/>
    </location>
</feature>
<keyword evidence="3" id="KW-1185">Reference proteome</keyword>
<sequence>MGGTRKNPSSQAPPDIAGKMSEMEAKFQQGLDKLREDYITNRNNSESAAQDSPDFEEKLKLFELQIKADMERLKEEILFLQSKVIESRKDIDNIIQVNAKITTKDLCSGAFLKKAIQSI</sequence>
<gene>
    <name evidence="2" type="ORF">WA026_016220</name>
</gene>
<dbReference type="Proteomes" id="UP001431783">
    <property type="component" value="Unassembled WGS sequence"/>
</dbReference>
<accession>A0AAW1TVN7</accession>
<reference evidence="2 3" key="1">
    <citation type="submission" date="2023-03" db="EMBL/GenBank/DDBJ databases">
        <title>Genome insight into feeding habits of ladybird beetles.</title>
        <authorList>
            <person name="Li H.-S."/>
            <person name="Huang Y.-H."/>
            <person name="Pang H."/>
        </authorList>
    </citation>
    <scope>NUCLEOTIDE SEQUENCE [LARGE SCALE GENOMIC DNA]</scope>
    <source>
        <strain evidence="2">SYSU_2023b</strain>
        <tissue evidence="2">Whole body</tissue>
    </source>
</reference>
<evidence type="ECO:0000256" key="1">
    <source>
        <dbReference type="SAM" id="MobiDB-lite"/>
    </source>
</evidence>
<feature type="region of interest" description="Disordered" evidence="1">
    <location>
        <begin position="1"/>
        <end position="21"/>
    </location>
</feature>
<organism evidence="2 3">
    <name type="scientific">Henosepilachna vigintioctopunctata</name>
    <dbReference type="NCBI Taxonomy" id="420089"/>
    <lineage>
        <taxon>Eukaryota</taxon>
        <taxon>Metazoa</taxon>
        <taxon>Ecdysozoa</taxon>
        <taxon>Arthropoda</taxon>
        <taxon>Hexapoda</taxon>
        <taxon>Insecta</taxon>
        <taxon>Pterygota</taxon>
        <taxon>Neoptera</taxon>
        <taxon>Endopterygota</taxon>
        <taxon>Coleoptera</taxon>
        <taxon>Polyphaga</taxon>
        <taxon>Cucujiformia</taxon>
        <taxon>Coccinelloidea</taxon>
        <taxon>Coccinellidae</taxon>
        <taxon>Epilachninae</taxon>
        <taxon>Epilachnini</taxon>
        <taxon>Henosepilachna</taxon>
    </lineage>
</organism>
<comment type="caution">
    <text evidence="2">The sequence shown here is derived from an EMBL/GenBank/DDBJ whole genome shotgun (WGS) entry which is preliminary data.</text>
</comment>
<evidence type="ECO:0000313" key="2">
    <source>
        <dbReference type="EMBL" id="KAK9872166.1"/>
    </source>
</evidence>